<gene>
    <name evidence="1" type="ORF">S06H3_22938</name>
</gene>
<feature type="non-terminal residue" evidence="1">
    <location>
        <position position="1"/>
    </location>
</feature>
<organism evidence="1">
    <name type="scientific">marine sediment metagenome</name>
    <dbReference type="NCBI Taxonomy" id="412755"/>
    <lineage>
        <taxon>unclassified sequences</taxon>
        <taxon>metagenomes</taxon>
        <taxon>ecological metagenomes</taxon>
    </lineage>
</organism>
<protein>
    <submittedName>
        <fullName evidence="1">Uncharacterized protein</fullName>
    </submittedName>
</protein>
<reference evidence="1" key="1">
    <citation type="journal article" date="2014" name="Front. Microbiol.">
        <title>High frequency of phylogenetically diverse reductive dehalogenase-homologous genes in deep subseafloor sedimentary metagenomes.</title>
        <authorList>
            <person name="Kawai M."/>
            <person name="Futagami T."/>
            <person name="Toyoda A."/>
            <person name="Takaki Y."/>
            <person name="Nishi S."/>
            <person name="Hori S."/>
            <person name="Arai W."/>
            <person name="Tsubouchi T."/>
            <person name="Morono Y."/>
            <person name="Uchiyama I."/>
            <person name="Ito T."/>
            <person name="Fujiyama A."/>
            <person name="Inagaki F."/>
            <person name="Takami H."/>
        </authorList>
    </citation>
    <scope>NUCLEOTIDE SEQUENCE</scope>
    <source>
        <strain evidence="1">Expedition CK06-06</strain>
    </source>
</reference>
<proteinExistence type="predicted"/>
<accession>X1MAF3</accession>
<evidence type="ECO:0000313" key="1">
    <source>
        <dbReference type="EMBL" id="GAI03349.1"/>
    </source>
</evidence>
<dbReference type="AlphaFoldDB" id="X1MAF3"/>
<dbReference type="EMBL" id="BARV01012363">
    <property type="protein sequence ID" value="GAI03349.1"/>
    <property type="molecule type" value="Genomic_DNA"/>
</dbReference>
<sequence>LANTIVGLNVDVTTANANDTTYAAIFQGGNVGIGTTSPGAKLEIAGTNSVISNTSGDITITSATGNISLDGGSLTNINQINSDLGIKRASPSVALEIEGALCVDDGTDSCETGSAGTIYAEQTSISEIDLAENYPSNQTLEGGEVVAVDPVDKEHILRTTQKYQPDLIGVISTKPGILLGGFSRESSKNDPVALAGRVPVKVCLENGT</sequence>
<feature type="non-terminal residue" evidence="1">
    <location>
        <position position="208"/>
    </location>
</feature>
<comment type="caution">
    <text evidence="1">The sequence shown here is derived from an EMBL/GenBank/DDBJ whole genome shotgun (WGS) entry which is preliminary data.</text>
</comment>
<name>X1MAF3_9ZZZZ</name>